<organism evidence="2 3">
    <name type="scientific">Cylindrotheca closterium</name>
    <dbReference type="NCBI Taxonomy" id="2856"/>
    <lineage>
        <taxon>Eukaryota</taxon>
        <taxon>Sar</taxon>
        <taxon>Stramenopiles</taxon>
        <taxon>Ochrophyta</taxon>
        <taxon>Bacillariophyta</taxon>
        <taxon>Bacillariophyceae</taxon>
        <taxon>Bacillariophycidae</taxon>
        <taxon>Bacillariales</taxon>
        <taxon>Bacillariaceae</taxon>
        <taxon>Cylindrotheca</taxon>
    </lineage>
</organism>
<proteinExistence type="predicted"/>
<evidence type="ECO:0000313" key="2">
    <source>
        <dbReference type="EMBL" id="CAJ1940777.1"/>
    </source>
</evidence>
<protein>
    <submittedName>
        <fullName evidence="2">Uncharacterized protein</fullName>
    </submittedName>
</protein>
<gene>
    <name evidence="2" type="ORF">CYCCA115_LOCUS7211</name>
</gene>
<comment type="caution">
    <text evidence="2">The sequence shown here is derived from an EMBL/GenBank/DDBJ whole genome shotgun (WGS) entry which is preliminary data.</text>
</comment>
<feature type="compositionally biased region" description="Polar residues" evidence="1">
    <location>
        <begin position="1"/>
        <end position="24"/>
    </location>
</feature>
<reference evidence="2" key="1">
    <citation type="submission" date="2023-08" db="EMBL/GenBank/DDBJ databases">
        <authorList>
            <person name="Audoor S."/>
            <person name="Bilcke G."/>
        </authorList>
    </citation>
    <scope>NUCLEOTIDE SEQUENCE</scope>
</reference>
<sequence length="108" mass="12002">MCRPQTSSRVSSTQLFQRNSIMKNKQQEDSSSAGSSSLSFASPLPMAAPLSLPPLQPALRQCKVMEVNASILLPSISFDMMDGCEEEEEHLMLRPRFSRTAEFMSAME</sequence>
<dbReference type="Proteomes" id="UP001295423">
    <property type="component" value="Unassembled WGS sequence"/>
</dbReference>
<feature type="region of interest" description="Disordered" evidence="1">
    <location>
        <begin position="1"/>
        <end position="39"/>
    </location>
</feature>
<dbReference type="EMBL" id="CAKOGP040000957">
    <property type="protein sequence ID" value="CAJ1940777.1"/>
    <property type="molecule type" value="Genomic_DNA"/>
</dbReference>
<dbReference type="AlphaFoldDB" id="A0AAD2FI34"/>
<feature type="compositionally biased region" description="Low complexity" evidence="1">
    <location>
        <begin position="30"/>
        <end position="39"/>
    </location>
</feature>
<accession>A0AAD2FI34</accession>
<evidence type="ECO:0000256" key="1">
    <source>
        <dbReference type="SAM" id="MobiDB-lite"/>
    </source>
</evidence>
<keyword evidence="3" id="KW-1185">Reference proteome</keyword>
<evidence type="ECO:0000313" key="3">
    <source>
        <dbReference type="Proteomes" id="UP001295423"/>
    </source>
</evidence>
<name>A0AAD2FI34_9STRA</name>